<dbReference type="OrthoDB" id="370281at2759"/>
<comment type="caution">
    <text evidence="2">The sequence shown here is derived from an EMBL/GenBank/DDBJ whole genome shotgun (WGS) entry which is preliminary data.</text>
</comment>
<keyword evidence="1" id="KW-0472">Membrane</keyword>
<sequence length="111" mass="13117">MYCYSNMKEQHKVAEATTDWRSLTIASIIALFTAIQFTIYFSSLWPYLIQVSTGPTSDRIILWMDHRSVQPRSSSYVCWIRLPTESNETKQNTNTYWTFYDVSREPYLPPM</sequence>
<accession>A0A016TWF4</accession>
<keyword evidence="1" id="KW-1133">Transmembrane helix</keyword>
<evidence type="ECO:0000256" key="1">
    <source>
        <dbReference type="SAM" id="Phobius"/>
    </source>
</evidence>
<keyword evidence="1" id="KW-0812">Transmembrane</keyword>
<organism evidence="2 3">
    <name type="scientific">Ancylostoma ceylanicum</name>
    <dbReference type="NCBI Taxonomy" id="53326"/>
    <lineage>
        <taxon>Eukaryota</taxon>
        <taxon>Metazoa</taxon>
        <taxon>Ecdysozoa</taxon>
        <taxon>Nematoda</taxon>
        <taxon>Chromadorea</taxon>
        <taxon>Rhabditida</taxon>
        <taxon>Rhabditina</taxon>
        <taxon>Rhabditomorpha</taxon>
        <taxon>Strongyloidea</taxon>
        <taxon>Ancylostomatidae</taxon>
        <taxon>Ancylostomatinae</taxon>
        <taxon>Ancylostoma</taxon>
    </lineage>
</organism>
<dbReference type="AlphaFoldDB" id="A0A016TWF4"/>
<evidence type="ECO:0000313" key="3">
    <source>
        <dbReference type="Proteomes" id="UP000024635"/>
    </source>
</evidence>
<keyword evidence="3" id="KW-1185">Reference proteome</keyword>
<reference evidence="3" key="1">
    <citation type="journal article" date="2015" name="Nat. Genet.">
        <title>The genome and transcriptome of the zoonotic hookworm Ancylostoma ceylanicum identify infection-specific gene families.</title>
        <authorList>
            <person name="Schwarz E.M."/>
            <person name="Hu Y."/>
            <person name="Antoshechkin I."/>
            <person name="Miller M.M."/>
            <person name="Sternberg P.W."/>
            <person name="Aroian R.V."/>
        </authorList>
    </citation>
    <scope>NUCLEOTIDE SEQUENCE</scope>
    <source>
        <strain evidence="3">HY135</strain>
    </source>
</reference>
<dbReference type="EMBL" id="JARK01001408">
    <property type="protein sequence ID" value="EYC07135.1"/>
    <property type="molecule type" value="Genomic_DNA"/>
</dbReference>
<evidence type="ECO:0000313" key="2">
    <source>
        <dbReference type="EMBL" id="EYC07135.1"/>
    </source>
</evidence>
<gene>
    <name evidence="2" type="primary">Acey_s0072.g701</name>
    <name evidence="2" type="ORF">Y032_0072g701</name>
</gene>
<proteinExistence type="predicted"/>
<feature type="transmembrane region" description="Helical" evidence="1">
    <location>
        <begin position="20"/>
        <end position="41"/>
    </location>
</feature>
<name>A0A016TWF4_9BILA</name>
<dbReference type="Proteomes" id="UP000024635">
    <property type="component" value="Unassembled WGS sequence"/>
</dbReference>
<protein>
    <submittedName>
        <fullName evidence="2">Uncharacterized protein</fullName>
    </submittedName>
</protein>